<dbReference type="GeneID" id="98406464"/>
<feature type="binding site" evidence="7">
    <location>
        <position position="196"/>
    </location>
    <ligand>
        <name>glyoxylate</name>
        <dbReference type="ChEBI" id="CHEBI:36655"/>
    </ligand>
</feature>
<dbReference type="SUPFAM" id="SSF51395">
    <property type="entry name" value="FMN-linked oxidoreductases"/>
    <property type="match status" value="1"/>
</dbReference>
<dbReference type="AlphaFoldDB" id="A0A643G4D9"/>
<reference evidence="9 10" key="1">
    <citation type="submission" date="2020-10" db="EMBL/GenBank/DDBJ databases">
        <title>Complete genome sequence of Cupriavidus basilensis CCUG 49340T.</title>
        <authorList>
            <person name="Salva-Serra F."/>
            <person name="Donoso R.A."/>
            <person name="Cho K.H."/>
            <person name="Yoo J.A."/>
            <person name="Lee K."/>
            <person name="Yoon S.-H."/>
            <person name="Perez-Pantoja D."/>
            <person name="Moore E.R.B."/>
        </authorList>
    </citation>
    <scope>NUCLEOTIDE SEQUENCE [LARGE SCALE GENOMIC DNA]</scope>
    <source>
        <strain evidence="10">CCUG 49340</strain>
        <plasmid evidence="9 10">pRK1-1</plasmid>
    </source>
</reference>
<feature type="binding site" evidence="7">
    <location>
        <position position="159"/>
    </location>
    <ligand>
        <name>FMN</name>
        <dbReference type="ChEBI" id="CHEBI:58210"/>
    </ligand>
</feature>
<feature type="binding site" evidence="7">
    <location>
        <position position="161"/>
    </location>
    <ligand>
        <name>glyoxylate</name>
        <dbReference type="ChEBI" id="CHEBI:36655"/>
    </ligand>
</feature>
<accession>A0A643G4D9</accession>
<evidence type="ECO:0000256" key="7">
    <source>
        <dbReference type="PIRSR" id="PIRSR000138-2"/>
    </source>
</evidence>
<evidence type="ECO:0000256" key="1">
    <source>
        <dbReference type="ARBA" id="ARBA00001917"/>
    </source>
</evidence>
<dbReference type="PIRSF" id="PIRSF000138">
    <property type="entry name" value="Al-hdrx_acd_dh"/>
    <property type="match status" value="1"/>
</dbReference>
<evidence type="ECO:0000256" key="5">
    <source>
        <dbReference type="ARBA" id="ARBA00024042"/>
    </source>
</evidence>
<dbReference type="GO" id="GO:0016614">
    <property type="term" value="F:oxidoreductase activity, acting on CH-OH group of donors"/>
    <property type="evidence" value="ECO:0007669"/>
    <property type="project" value="UniProtKB-ARBA"/>
</dbReference>
<dbReference type="GO" id="GO:0010181">
    <property type="term" value="F:FMN binding"/>
    <property type="evidence" value="ECO:0007669"/>
    <property type="project" value="InterPro"/>
</dbReference>
<feature type="binding site" evidence="7">
    <location>
        <position position="313"/>
    </location>
    <ligand>
        <name>glyoxylate</name>
        <dbReference type="ChEBI" id="CHEBI:36655"/>
    </ligand>
</feature>
<keyword evidence="4" id="KW-0560">Oxidoreductase</keyword>
<dbReference type="Gene3D" id="3.20.20.70">
    <property type="entry name" value="Aldolase class I"/>
    <property type="match status" value="1"/>
</dbReference>
<comment type="similarity">
    <text evidence="5">Belongs to the FMN-dependent alpha-hydroxy acid dehydrogenase family.</text>
</comment>
<keyword evidence="2 7" id="KW-0285">Flavoprotein</keyword>
<dbReference type="FunFam" id="3.20.20.70:FF:000029">
    <property type="entry name" value="L-lactate dehydrogenase"/>
    <property type="match status" value="1"/>
</dbReference>
<evidence type="ECO:0000313" key="9">
    <source>
        <dbReference type="EMBL" id="QOT81855.1"/>
    </source>
</evidence>
<feature type="active site" description="Proton acceptor" evidence="6">
    <location>
        <position position="310"/>
    </location>
</feature>
<evidence type="ECO:0000256" key="4">
    <source>
        <dbReference type="ARBA" id="ARBA00023002"/>
    </source>
</evidence>
<keyword evidence="9" id="KW-0614">Plasmid</keyword>
<organism evidence="9 10">
    <name type="scientific">Cupriavidus basilensis</name>
    <dbReference type="NCBI Taxonomy" id="68895"/>
    <lineage>
        <taxon>Bacteria</taxon>
        <taxon>Pseudomonadati</taxon>
        <taxon>Pseudomonadota</taxon>
        <taxon>Betaproteobacteria</taxon>
        <taxon>Burkholderiales</taxon>
        <taxon>Burkholderiaceae</taxon>
        <taxon>Cupriavidus</taxon>
    </lineage>
</organism>
<dbReference type="EMBL" id="CP062805">
    <property type="protein sequence ID" value="QOT81855.1"/>
    <property type="molecule type" value="Genomic_DNA"/>
</dbReference>
<protein>
    <submittedName>
        <fullName evidence="9">Alpha-hydroxy-acid oxidizing protein</fullName>
    </submittedName>
</protein>
<feature type="binding site" evidence="7">
    <location>
        <begin position="341"/>
        <end position="345"/>
    </location>
    <ligand>
        <name>FMN</name>
        <dbReference type="ChEBI" id="CHEBI:58210"/>
    </ligand>
</feature>
<dbReference type="PROSITE" id="PS00557">
    <property type="entry name" value="FMN_HYDROXY_ACID_DH_1"/>
    <property type="match status" value="1"/>
</dbReference>
<sequence length="411" mass="44224">MKLHEGTRIPEGLPATQRHLAAYAAKKHLPPKLQKILSLADFEAAARSHLPRPLFGYISGAAEDGISLNANRNAFEQLRFLPKVLIDVSHRSQDTAIFGKTYASPFGIAPVGISAISAYRGDIALAQAAQEENIPAIMSGSSLIPMEAVHAAAPGTWFQAYLPGDTSRIDALIDRVGAAGFSTLVITVDIPVWANRENNVRTGFSLPLRPSLRLAMDGLAHPRWLAGTFLRTLIAHGMPHFENSFATRGAPMLSASAIRDTTGRDHLSWADIARIRQRWTGNLVIKGILHADDARHAVSLGADGIIVSNHGGRQLDGAVEPLHVLPHICDAVGDQTVVMMDSGIRRGGDVLKALALGARFVFLGRPFMYAAVVGGIHGVRHAISLLREEVDRNMAMLGTPTIAQVHRDVLA</sequence>
<evidence type="ECO:0000313" key="10">
    <source>
        <dbReference type="Proteomes" id="UP000397656"/>
    </source>
</evidence>
<feature type="binding site" evidence="7">
    <location>
        <position position="57"/>
    </location>
    <ligand>
        <name>glyoxylate</name>
        <dbReference type="ChEBI" id="CHEBI:36655"/>
    </ligand>
</feature>
<evidence type="ECO:0000256" key="3">
    <source>
        <dbReference type="ARBA" id="ARBA00022643"/>
    </source>
</evidence>
<feature type="binding site" evidence="7">
    <location>
        <position position="286"/>
    </location>
    <ligand>
        <name>FMN</name>
        <dbReference type="ChEBI" id="CHEBI:58210"/>
    </ligand>
</feature>
<feature type="binding site" evidence="7">
    <location>
        <begin position="364"/>
        <end position="365"/>
    </location>
    <ligand>
        <name>FMN</name>
        <dbReference type="ChEBI" id="CHEBI:58210"/>
    </ligand>
</feature>
<dbReference type="Pfam" id="PF01070">
    <property type="entry name" value="FMN_dh"/>
    <property type="match status" value="1"/>
</dbReference>
<proteinExistence type="inferred from homology"/>
<comment type="cofactor">
    <cofactor evidence="1">
        <name>FMN</name>
        <dbReference type="ChEBI" id="CHEBI:58210"/>
    </cofactor>
</comment>
<name>A0A643G4D9_9BURK</name>
<evidence type="ECO:0000256" key="6">
    <source>
        <dbReference type="PIRSR" id="PIRSR000138-1"/>
    </source>
</evidence>
<dbReference type="InterPro" id="IPR000262">
    <property type="entry name" value="FMN-dep_DH"/>
</dbReference>
<dbReference type="Proteomes" id="UP000397656">
    <property type="component" value="Plasmid pRK1-1"/>
</dbReference>
<dbReference type="InterPro" id="IPR012133">
    <property type="entry name" value="Alpha-hydoxy_acid_DH_FMN"/>
</dbReference>
<geneLocation type="plasmid" evidence="9 10">
    <name>pRK1-1</name>
</geneLocation>
<dbReference type="PANTHER" id="PTHR10578">
    <property type="entry name" value="S -2-HYDROXY-ACID OXIDASE-RELATED"/>
    <property type="match status" value="1"/>
</dbReference>
<dbReference type="InterPro" id="IPR013785">
    <property type="entry name" value="Aldolase_TIM"/>
</dbReference>
<dbReference type="CDD" id="cd02809">
    <property type="entry name" value="alpha_hydroxyacid_oxid_FMN"/>
    <property type="match status" value="1"/>
</dbReference>
<feature type="binding site" evidence="7">
    <location>
        <position position="308"/>
    </location>
    <ligand>
        <name>FMN</name>
        <dbReference type="ChEBI" id="CHEBI:58210"/>
    </ligand>
</feature>
<dbReference type="InterPro" id="IPR037396">
    <property type="entry name" value="FMN_HAD"/>
</dbReference>
<feature type="binding site" evidence="7">
    <location>
        <position position="187"/>
    </location>
    <ligand>
        <name>FMN</name>
        <dbReference type="ChEBI" id="CHEBI:58210"/>
    </ligand>
</feature>
<keyword evidence="3 7" id="KW-0288">FMN</keyword>
<feature type="binding site" evidence="7">
    <location>
        <begin position="110"/>
        <end position="112"/>
    </location>
    <ligand>
        <name>FMN</name>
        <dbReference type="ChEBI" id="CHEBI:58210"/>
    </ligand>
</feature>
<evidence type="ECO:0000259" key="8">
    <source>
        <dbReference type="PROSITE" id="PS51349"/>
    </source>
</evidence>
<feature type="binding site" evidence="7">
    <location>
        <position position="310"/>
    </location>
    <ligand>
        <name>glyoxylate</name>
        <dbReference type="ChEBI" id="CHEBI:36655"/>
    </ligand>
</feature>
<dbReference type="InterPro" id="IPR008259">
    <property type="entry name" value="FMN_hydac_DH_AS"/>
</dbReference>
<feature type="binding site" evidence="7">
    <location>
        <position position="139"/>
    </location>
    <ligand>
        <name>FMN</name>
        <dbReference type="ChEBI" id="CHEBI:58210"/>
    </ligand>
</feature>
<feature type="domain" description="FMN hydroxy acid dehydrogenase" evidence="8">
    <location>
        <begin position="31"/>
        <end position="411"/>
    </location>
</feature>
<gene>
    <name evidence="9" type="ORF">F7R26_036435</name>
</gene>
<dbReference type="PANTHER" id="PTHR10578:SF107">
    <property type="entry name" value="2-HYDROXYACID OXIDASE 1"/>
    <property type="match status" value="1"/>
</dbReference>
<dbReference type="PROSITE" id="PS51349">
    <property type="entry name" value="FMN_HYDROXY_ACID_DH_2"/>
    <property type="match status" value="1"/>
</dbReference>
<evidence type="ECO:0000256" key="2">
    <source>
        <dbReference type="ARBA" id="ARBA00022630"/>
    </source>
</evidence>
<dbReference type="RefSeq" id="WP_058697580.1">
    <property type="nucleotide sequence ID" value="NZ_CP062805.1"/>
</dbReference>